<dbReference type="AlphaFoldDB" id="A0A4Q9GXQ7"/>
<gene>
    <name evidence="5" type="ORF">EYS42_15530</name>
</gene>
<dbReference type="EMBL" id="SIXI01000007">
    <property type="protein sequence ID" value="TBO28412.1"/>
    <property type="molecule type" value="Genomic_DNA"/>
</dbReference>
<feature type="modified residue" description="4-aspartylphosphate" evidence="2">
    <location>
        <position position="50"/>
    </location>
</feature>
<dbReference type="PROSITE" id="PS50110">
    <property type="entry name" value="RESPONSE_REGULATORY"/>
    <property type="match status" value="1"/>
</dbReference>
<dbReference type="SUPFAM" id="SSF46894">
    <property type="entry name" value="C-terminal effector domain of the bipartite response regulators"/>
    <property type="match status" value="1"/>
</dbReference>
<evidence type="ECO:0000259" key="3">
    <source>
        <dbReference type="PROSITE" id="PS50043"/>
    </source>
</evidence>
<dbReference type="InterPro" id="IPR011006">
    <property type="entry name" value="CheY-like_superfamily"/>
</dbReference>
<dbReference type="SMART" id="SM00421">
    <property type="entry name" value="HTH_LUXR"/>
    <property type="match status" value="1"/>
</dbReference>
<comment type="caution">
    <text evidence="5">The sequence shown here is derived from an EMBL/GenBank/DDBJ whole genome shotgun (WGS) entry which is preliminary data.</text>
</comment>
<dbReference type="GO" id="GO:0003677">
    <property type="term" value="F:DNA binding"/>
    <property type="evidence" value="ECO:0007669"/>
    <property type="project" value="UniProtKB-KW"/>
</dbReference>
<evidence type="ECO:0000259" key="4">
    <source>
        <dbReference type="PROSITE" id="PS50110"/>
    </source>
</evidence>
<keyword evidence="6" id="KW-1185">Reference proteome</keyword>
<evidence type="ECO:0000256" key="1">
    <source>
        <dbReference type="ARBA" id="ARBA00023125"/>
    </source>
</evidence>
<evidence type="ECO:0000313" key="6">
    <source>
        <dbReference type="Proteomes" id="UP000292120"/>
    </source>
</evidence>
<dbReference type="Pfam" id="PF00196">
    <property type="entry name" value="GerE"/>
    <property type="match status" value="1"/>
</dbReference>
<dbReference type="InterPro" id="IPR001789">
    <property type="entry name" value="Sig_transdc_resp-reg_receiver"/>
</dbReference>
<dbReference type="Gene3D" id="1.10.10.10">
    <property type="entry name" value="Winged helix-like DNA-binding domain superfamily/Winged helix DNA-binding domain"/>
    <property type="match status" value="1"/>
</dbReference>
<dbReference type="PROSITE" id="PS50043">
    <property type="entry name" value="HTH_LUXR_2"/>
    <property type="match status" value="1"/>
</dbReference>
<feature type="domain" description="HTH luxR-type" evidence="3">
    <location>
        <begin position="129"/>
        <end position="192"/>
    </location>
</feature>
<dbReference type="InterPro" id="IPR000792">
    <property type="entry name" value="Tscrpt_reg_LuxR_C"/>
</dbReference>
<dbReference type="Gene3D" id="3.40.50.2300">
    <property type="match status" value="1"/>
</dbReference>
<evidence type="ECO:0000313" key="5">
    <source>
        <dbReference type="EMBL" id="TBO28412.1"/>
    </source>
</evidence>
<keyword evidence="1" id="KW-0238">DNA-binding</keyword>
<keyword evidence="2" id="KW-0597">Phosphoprotein</keyword>
<dbReference type="InterPro" id="IPR016032">
    <property type="entry name" value="Sig_transdc_resp-reg_C-effctor"/>
</dbReference>
<protein>
    <submittedName>
        <fullName evidence="5">Response regulator transcription factor</fullName>
    </submittedName>
</protein>
<dbReference type="InterPro" id="IPR051015">
    <property type="entry name" value="EvgA-like"/>
</dbReference>
<dbReference type="SUPFAM" id="SSF52172">
    <property type="entry name" value="CheY-like"/>
    <property type="match status" value="1"/>
</dbReference>
<dbReference type="SMART" id="SM00448">
    <property type="entry name" value="REC"/>
    <property type="match status" value="1"/>
</dbReference>
<proteinExistence type="predicted"/>
<dbReference type="Pfam" id="PF00072">
    <property type="entry name" value="Response_reg"/>
    <property type="match status" value="1"/>
</dbReference>
<accession>A0A4Q9GXQ7</accession>
<dbReference type="RefSeq" id="WP_130969107.1">
    <property type="nucleotide sequence ID" value="NZ_SIXI01000007.1"/>
</dbReference>
<feature type="domain" description="Response regulatory" evidence="4">
    <location>
        <begin position="2"/>
        <end position="113"/>
    </location>
</feature>
<dbReference type="OrthoDB" id="3374006at2"/>
<organism evidence="5 6">
    <name type="scientific">Aquabacterium lacunae</name>
    <dbReference type="NCBI Taxonomy" id="2528630"/>
    <lineage>
        <taxon>Bacteria</taxon>
        <taxon>Pseudomonadati</taxon>
        <taxon>Pseudomonadota</taxon>
        <taxon>Betaproteobacteria</taxon>
        <taxon>Burkholderiales</taxon>
        <taxon>Aquabacterium</taxon>
    </lineage>
</organism>
<dbReference type="PRINTS" id="PR00038">
    <property type="entry name" value="HTHLUXR"/>
</dbReference>
<dbReference type="GO" id="GO:0000160">
    <property type="term" value="P:phosphorelay signal transduction system"/>
    <property type="evidence" value="ECO:0007669"/>
    <property type="project" value="InterPro"/>
</dbReference>
<dbReference type="CDD" id="cd06170">
    <property type="entry name" value="LuxR_C_like"/>
    <property type="match status" value="1"/>
</dbReference>
<dbReference type="PANTHER" id="PTHR45566:SF1">
    <property type="entry name" value="HTH-TYPE TRANSCRIPTIONAL REGULATOR YHJB-RELATED"/>
    <property type="match status" value="1"/>
</dbReference>
<name>A0A4Q9GXQ7_9BURK</name>
<dbReference type="PANTHER" id="PTHR45566">
    <property type="entry name" value="HTH-TYPE TRANSCRIPTIONAL REGULATOR YHJB-RELATED"/>
    <property type="match status" value="1"/>
</dbReference>
<reference evidence="5 6" key="1">
    <citation type="submission" date="2019-02" db="EMBL/GenBank/DDBJ databases">
        <title>Aquabacterium sp. strain KMB7.</title>
        <authorList>
            <person name="Chen W.-M."/>
        </authorList>
    </citation>
    <scope>NUCLEOTIDE SEQUENCE [LARGE SCALE GENOMIC DNA]</scope>
    <source>
        <strain evidence="5 6">KMB7</strain>
    </source>
</reference>
<dbReference type="Proteomes" id="UP000292120">
    <property type="component" value="Unassembled WGS sequence"/>
</dbReference>
<sequence>MKLLIIDDHPMTCAGLRSLLQGHWPAAQVDMLHRFSPEVVTADWDHLFLDIHLPEQPFEEVLEALKPRIGQVVLVSAYPQPAAVQWARHMGVCGLLPKNIDIEHIIQGFRRILAGERVFIGHDGQPLPWASPAPSLTPRQQDTLQAVLAGLSNKQIARKLGISEHTVKEHVTAILAAHGVKNRLELLLQRPTAPTPPR</sequence>
<dbReference type="GO" id="GO:0006355">
    <property type="term" value="P:regulation of DNA-templated transcription"/>
    <property type="evidence" value="ECO:0007669"/>
    <property type="project" value="InterPro"/>
</dbReference>
<dbReference type="InterPro" id="IPR036388">
    <property type="entry name" value="WH-like_DNA-bd_sf"/>
</dbReference>
<evidence type="ECO:0000256" key="2">
    <source>
        <dbReference type="PROSITE-ProRule" id="PRU00169"/>
    </source>
</evidence>